<evidence type="ECO:0000256" key="1">
    <source>
        <dbReference type="ARBA" id="ARBA00022656"/>
    </source>
</evidence>
<evidence type="ECO:0000256" key="2">
    <source>
        <dbReference type="PROSITE-ProRule" id="PRU01005"/>
    </source>
</evidence>
<evidence type="ECO:0000313" key="5">
    <source>
        <dbReference type="Proteomes" id="UP000225706"/>
    </source>
</evidence>
<dbReference type="EMBL" id="LSMT01000273">
    <property type="protein sequence ID" value="PFX21545.1"/>
    <property type="molecule type" value="Genomic_DNA"/>
</dbReference>
<reference evidence="5" key="1">
    <citation type="journal article" date="2017" name="bioRxiv">
        <title>Comparative analysis of the genomes of Stylophora pistillata and Acropora digitifera provides evidence for extensive differences between species of corals.</title>
        <authorList>
            <person name="Voolstra C.R."/>
            <person name="Li Y."/>
            <person name="Liew Y.J."/>
            <person name="Baumgarten S."/>
            <person name="Zoccola D."/>
            <person name="Flot J.-F."/>
            <person name="Tambutte S."/>
            <person name="Allemand D."/>
            <person name="Aranda M."/>
        </authorList>
    </citation>
    <scope>NUCLEOTIDE SEQUENCE [LARGE SCALE GENOMIC DNA]</scope>
</reference>
<accession>A0A2B4RZ75</accession>
<organism evidence="4 5">
    <name type="scientific">Stylophora pistillata</name>
    <name type="common">Smooth cauliflower coral</name>
    <dbReference type="NCBI Taxonomy" id="50429"/>
    <lineage>
        <taxon>Eukaryota</taxon>
        <taxon>Metazoa</taxon>
        <taxon>Cnidaria</taxon>
        <taxon>Anthozoa</taxon>
        <taxon>Hexacorallia</taxon>
        <taxon>Scleractinia</taxon>
        <taxon>Astrocoeniina</taxon>
        <taxon>Pocilloporidae</taxon>
        <taxon>Stylophora</taxon>
    </lineage>
</organism>
<comment type="caution">
    <text evidence="4">The sequence shown here is derived from an EMBL/GenBank/DDBJ whole genome shotgun (WGS) entry which is preliminary data.</text>
</comment>
<evidence type="ECO:0000259" key="3">
    <source>
        <dbReference type="PROSITE" id="PS51670"/>
    </source>
</evidence>
<dbReference type="InterPro" id="IPR003582">
    <property type="entry name" value="ShKT_dom"/>
</dbReference>
<keyword evidence="5" id="KW-1185">Reference proteome</keyword>
<protein>
    <recommendedName>
        <fullName evidence="3">ShKT domain-containing protein</fullName>
    </recommendedName>
</protein>
<dbReference type="GO" id="GO:0090729">
    <property type="term" value="F:toxin activity"/>
    <property type="evidence" value="ECO:0007669"/>
    <property type="project" value="UniProtKB-KW"/>
</dbReference>
<sequence length="145" mass="16935">MALRYSALKRLRDGECKDKPEAHETCVKVVKELGIQVCEVKIDQLKYKLERSCAKTCNYCGKTEISCERTGDCCWDRYTPRGRASCPECKDHMRLCKRFKRFCQTSKEANKEFMRLHCPVTCGQCRDRPGARRGRPVTMRDWSKL</sequence>
<evidence type="ECO:0000313" key="4">
    <source>
        <dbReference type="EMBL" id="PFX21545.1"/>
    </source>
</evidence>
<name>A0A2B4RZ75_STYPI</name>
<comment type="caution">
    <text evidence="2">Lacks conserved residue(s) required for the propagation of feature annotation.</text>
</comment>
<dbReference type="OrthoDB" id="5945915at2759"/>
<dbReference type="Pfam" id="PF01549">
    <property type="entry name" value="ShK"/>
    <property type="match status" value="2"/>
</dbReference>
<dbReference type="SMART" id="SM00254">
    <property type="entry name" value="ShKT"/>
    <property type="match status" value="2"/>
</dbReference>
<dbReference type="AlphaFoldDB" id="A0A2B4RZ75"/>
<keyword evidence="1" id="KW-0800">Toxin</keyword>
<dbReference type="Proteomes" id="UP000225706">
    <property type="component" value="Unassembled WGS sequence"/>
</dbReference>
<dbReference type="PROSITE" id="PS51670">
    <property type="entry name" value="SHKT"/>
    <property type="match status" value="1"/>
</dbReference>
<proteinExistence type="predicted"/>
<gene>
    <name evidence="4" type="ORF">AWC38_SpisGene13966</name>
</gene>
<feature type="domain" description="ShKT" evidence="3">
    <location>
        <begin position="89"/>
        <end position="125"/>
    </location>
</feature>